<dbReference type="EMBL" id="CP000927">
    <property type="protein sequence ID" value="ABZ69192.1"/>
    <property type="molecule type" value="Genomic_DNA"/>
</dbReference>
<organism evidence="2">
    <name type="scientific">Caulobacter sp. (strain K31)</name>
    <dbReference type="NCBI Taxonomy" id="366602"/>
    <lineage>
        <taxon>Bacteria</taxon>
        <taxon>Pseudomonadati</taxon>
        <taxon>Pseudomonadota</taxon>
        <taxon>Alphaproteobacteria</taxon>
        <taxon>Caulobacterales</taxon>
        <taxon>Caulobacteraceae</taxon>
        <taxon>Caulobacter</taxon>
    </lineage>
</organism>
<proteinExistence type="predicted"/>
<reference evidence="2" key="1">
    <citation type="submission" date="2008-01" db="EMBL/GenBank/DDBJ databases">
        <title>Complete sequence of chromosome of Caulobacter sp. K31.</title>
        <authorList>
            <consortium name="US DOE Joint Genome Institute"/>
            <person name="Copeland A."/>
            <person name="Lucas S."/>
            <person name="Lapidus A."/>
            <person name="Barry K."/>
            <person name="Glavina del Rio T."/>
            <person name="Dalin E."/>
            <person name="Tice H."/>
            <person name="Pitluck S."/>
            <person name="Bruce D."/>
            <person name="Goodwin L."/>
            <person name="Thompson L.S."/>
            <person name="Brettin T."/>
            <person name="Detter J.C."/>
            <person name="Han C."/>
            <person name="Schmutz J."/>
            <person name="Larimer F."/>
            <person name="Land M."/>
            <person name="Hauser L."/>
            <person name="Kyrpides N."/>
            <person name="Kim E."/>
            <person name="Stephens C."/>
            <person name="Richardson P."/>
        </authorList>
    </citation>
    <scope>NUCLEOTIDE SEQUENCE [LARGE SCALE GENOMIC DNA]</scope>
    <source>
        <strain evidence="2">K31</strain>
    </source>
</reference>
<dbReference type="HOGENOM" id="CLU_139062_2_0_5"/>
<dbReference type="KEGG" id="cak:Caul_0054"/>
<feature type="transmembrane region" description="Helical" evidence="1">
    <location>
        <begin position="109"/>
        <end position="135"/>
    </location>
</feature>
<feature type="transmembrane region" description="Helical" evidence="1">
    <location>
        <begin position="57"/>
        <end position="75"/>
    </location>
</feature>
<feature type="transmembrane region" description="Helical" evidence="1">
    <location>
        <begin position="6"/>
        <end position="26"/>
    </location>
</feature>
<protein>
    <submittedName>
        <fullName evidence="2">Uncharacterized protein</fullName>
    </submittedName>
</protein>
<accession>B0T223</accession>
<name>B0T223_CAUSK</name>
<feature type="transmembrane region" description="Helical" evidence="1">
    <location>
        <begin position="82"/>
        <end position="103"/>
    </location>
</feature>
<evidence type="ECO:0000313" key="2">
    <source>
        <dbReference type="EMBL" id="ABZ69192.1"/>
    </source>
</evidence>
<keyword evidence="1" id="KW-0472">Membrane</keyword>
<evidence type="ECO:0000256" key="1">
    <source>
        <dbReference type="SAM" id="Phobius"/>
    </source>
</evidence>
<keyword evidence="1" id="KW-0812">Transmembrane</keyword>
<dbReference type="AlphaFoldDB" id="B0T223"/>
<keyword evidence="1" id="KW-1133">Transmembrane helix</keyword>
<dbReference type="STRING" id="366602.Caul_0054"/>
<sequence>MGVTVLQIHTLISLIVAVLICGMAMWRGDQAARWTGAICLANWLGSLMVYRRDAYNADYGILAIDLLTLMAFAWISIRTRRIWTIIASAFLAIIVASQVAVVIDLRVTLGTLLISMAMWSYGVLACIAFGTWASWRARRIGSV</sequence>
<gene>
    <name evidence="2" type="ordered locus">Caul_0054</name>
</gene>